<evidence type="ECO:0000313" key="1">
    <source>
        <dbReference type="EMBL" id="WZN48181.1"/>
    </source>
</evidence>
<gene>
    <name evidence="1" type="ORF">WJU22_08335</name>
</gene>
<reference evidence="1 2" key="1">
    <citation type="submission" date="2024-03" db="EMBL/GenBank/DDBJ databases">
        <title>Chitinophaga caseinilytica sp. nov., a casein hydrolysing bacterium isolated from forest soil.</title>
        <authorList>
            <person name="Lee D.S."/>
            <person name="Han D.M."/>
            <person name="Baek J.H."/>
            <person name="Choi D.G."/>
            <person name="Jeon J.H."/>
            <person name="Jeon C.O."/>
        </authorList>
    </citation>
    <scope>NUCLEOTIDE SEQUENCE [LARGE SCALE GENOMIC DNA]</scope>
    <source>
        <strain evidence="1 2">KACC 19118</strain>
    </source>
</reference>
<accession>A0ABZ2Z7G7</accession>
<dbReference type="EMBL" id="CP150096">
    <property type="protein sequence ID" value="WZN48181.1"/>
    <property type="molecule type" value="Genomic_DNA"/>
</dbReference>
<dbReference type="Proteomes" id="UP001449657">
    <property type="component" value="Chromosome"/>
</dbReference>
<organism evidence="1 2">
    <name type="scientific">Chitinophaga caseinilytica</name>
    <dbReference type="NCBI Taxonomy" id="2267521"/>
    <lineage>
        <taxon>Bacteria</taxon>
        <taxon>Pseudomonadati</taxon>
        <taxon>Bacteroidota</taxon>
        <taxon>Chitinophagia</taxon>
        <taxon>Chitinophagales</taxon>
        <taxon>Chitinophagaceae</taxon>
        <taxon>Chitinophaga</taxon>
    </lineage>
</organism>
<proteinExistence type="predicted"/>
<sequence>MHLLKRAMFGAAPADVKHFGAMSLNQAVDALLVPNASVPTPPSTATRPAAM</sequence>
<protein>
    <submittedName>
        <fullName evidence="1">Uncharacterized protein</fullName>
    </submittedName>
</protein>
<keyword evidence="2" id="KW-1185">Reference proteome</keyword>
<dbReference type="RefSeq" id="WP_341842778.1">
    <property type="nucleotide sequence ID" value="NZ_CP149792.1"/>
</dbReference>
<evidence type="ECO:0000313" key="2">
    <source>
        <dbReference type="Proteomes" id="UP001449657"/>
    </source>
</evidence>
<name>A0ABZ2Z7G7_9BACT</name>